<protein>
    <submittedName>
        <fullName evidence="1">Uncharacterized protein</fullName>
    </submittedName>
</protein>
<name>Q6QW17_AZOBR</name>
<organism evidence="1">
    <name type="scientific">Azospirillum brasilense</name>
    <dbReference type="NCBI Taxonomy" id="192"/>
    <lineage>
        <taxon>Bacteria</taxon>
        <taxon>Pseudomonadati</taxon>
        <taxon>Pseudomonadota</taxon>
        <taxon>Alphaproteobacteria</taxon>
        <taxon>Rhodospirillales</taxon>
        <taxon>Azospirillaceae</taxon>
        <taxon>Azospirillum</taxon>
    </lineage>
</organism>
<keyword evidence="1" id="KW-0614">Plasmid</keyword>
<dbReference type="AlphaFoldDB" id="Q6QW17"/>
<reference evidence="1" key="1">
    <citation type="journal article" date="2004" name="FEMS Microbiol. Lett.">
        <title>Annotation of the pRhico plasmid of Azospirillum brasilense reveals its role in determining the outer surface composition.</title>
        <authorList>
            <person name="Vanbleu E."/>
            <person name="Marchal K."/>
            <person name="Lambrecht M."/>
            <person name="Mathys J."/>
            <person name="Vanderleyden J."/>
        </authorList>
    </citation>
    <scope>NUCLEOTIDE SEQUENCE</scope>
    <source>
        <plasmid evidence="1">90 MDa</plasmid>
    </source>
</reference>
<proteinExistence type="predicted"/>
<gene>
    <name evidence="1" type="ORF">pRhico108</name>
</gene>
<accession>Q6QW17</accession>
<evidence type="ECO:0000313" key="1">
    <source>
        <dbReference type="EMBL" id="AAS83048.1"/>
    </source>
</evidence>
<sequence length="90" mass="10069">MDPGMDKLRIFIDYPVSETGQFLGLAVQQLLHDHLKTRSDVEVVRDDQDFDIILVANGDSHYVGRNPPGSWGSAALTRSSRWSERAGGWL</sequence>
<geneLocation type="plasmid" evidence="1">
    <name>90 MDa</name>
</geneLocation>
<dbReference type="EMBL" id="AY523976">
    <property type="protein sequence ID" value="AAS83048.1"/>
    <property type="molecule type" value="Genomic_DNA"/>
</dbReference>